<dbReference type="Proteomes" id="UP000516384">
    <property type="component" value="Chromosome"/>
</dbReference>
<evidence type="ECO:0000256" key="1">
    <source>
        <dbReference type="SAM" id="SignalP"/>
    </source>
</evidence>
<dbReference type="RefSeq" id="WP_190297179.1">
    <property type="nucleotide sequence ID" value="NZ_CP061172.1"/>
</dbReference>
<dbReference type="AlphaFoldDB" id="A0A7H0Y2G4"/>
<gene>
    <name evidence="2" type="ORF">IAQ67_15270</name>
</gene>
<feature type="chain" id="PRO_5028968620" description="Copper amine oxidase N-terminal domain-containing protein" evidence="1">
    <location>
        <begin position="28"/>
        <end position="427"/>
    </location>
</feature>
<name>A0A7H0Y2G4_9BACL</name>
<feature type="signal peptide" evidence="1">
    <location>
        <begin position="1"/>
        <end position="27"/>
    </location>
</feature>
<organism evidence="2 3">
    <name type="scientific">Paenibacillus peoriae</name>
    <dbReference type="NCBI Taxonomy" id="59893"/>
    <lineage>
        <taxon>Bacteria</taxon>
        <taxon>Bacillati</taxon>
        <taxon>Bacillota</taxon>
        <taxon>Bacilli</taxon>
        <taxon>Bacillales</taxon>
        <taxon>Paenibacillaceae</taxon>
        <taxon>Paenibacillus</taxon>
    </lineage>
</organism>
<accession>A0A7H0Y2G4</accession>
<evidence type="ECO:0000313" key="3">
    <source>
        <dbReference type="Proteomes" id="UP000516384"/>
    </source>
</evidence>
<reference evidence="2 3" key="1">
    <citation type="submission" date="2020-09" db="EMBL/GenBank/DDBJ databases">
        <title>Characterization of Paenibacillus peoriae strain ZF390 with broad-spectrum antimicrobial activity as a potential biocontrol agent.</title>
        <authorList>
            <person name="Li L."/>
            <person name="Zhao Y."/>
            <person name="Li B."/>
            <person name="Xie X."/>
        </authorList>
    </citation>
    <scope>NUCLEOTIDE SEQUENCE [LARGE SCALE GENOMIC DNA]</scope>
    <source>
        <strain evidence="2 3">ZF390</strain>
    </source>
</reference>
<evidence type="ECO:0000313" key="2">
    <source>
        <dbReference type="EMBL" id="QNR65272.1"/>
    </source>
</evidence>
<proteinExistence type="predicted"/>
<evidence type="ECO:0008006" key="4">
    <source>
        <dbReference type="Google" id="ProtNLM"/>
    </source>
</evidence>
<sequence length="427" mass="47041">MRRFFVSLLVASCLLISGLLPTALSYAENSNSTLPVVAEDAAVFYLVPHQLTAELNKSSLSLDSVSIKVAPLLKKNNHLYFPFKWLETAHLATIKRDAKTGSTWAEFDTENSVPFPSLRLMPNQSKIYDGTMTALDESIPKTFMKNGQLYIPVSLLSKMGINYTWSNGVMHWVWNDKVVKALHPTHTTDKENITFSALVQKEFGHAYLMVNTGDGGMTSSNGGSISTFKGKEKNIGKPIIMNGQTFQRIEYSVELRPGPNPLEITTNDKGSAKIIVHRKVLNPSSVPIRYNHAENAQDIRFTKPTQGYLRVQAGDPIAIAGVVTATYLESNEVSFGVAAFQNDDFVEIDKKTVIPLKQDKSFNGSVVIRKPGTYLVNILSPDVFVGGSSPYGSVKWAEIAVEVLPKTKKIHNSSLPNLTPAKYGPVY</sequence>
<keyword evidence="1" id="KW-0732">Signal</keyword>
<protein>
    <recommendedName>
        <fullName evidence="4">Copper amine oxidase N-terminal domain-containing protein</fullName>
    </recommendedName>
</protein>
<dbReference type="EMBL" id="CP061172">
    <property type="protein sequence ID" value="QNR65272.1"/>
    <property type="molecule type" value="Genomic_DNA"/>
</dbReference>